<dbReference type="GeneID" id="59052895"/>
<sequence>MNSPTLRCSLSACVKFQALQCKALVETQYGFESDASGPIAVASSPARRSTKSVPSVVLCT</sequence>
<keyword evidence="2" id="KW-1185">Reference proteome</keyword>
<evidence type="ECO:0000313" key="2">
    <source>
        <dbReference type="Proteomes" id="UP000054928"/>
    </source>
</evidence>
<accession>A0A0P1B2H0</accession>
<proteinExistence type="predicted"/>
<protein>
    <submittedName>
        <fullName evidence="1">Uncharacterized protein</fullName>
    </submittedName>
</protein>
<dbReference type="RefSeq" id="XP_036263435.1">
    <property type="nucleotide sequence ID" value="XM_036407187.1"/>
</dbReference>
<dbReference type="Proteomes" id="UP000054928">
    <property type="component" value="Unassembled WGS sequence"/>
</dbReference>
<organism evidence="1 2">
    <name type="scientific">Plasmopara halstedii</name>
    <name type="common">Downy mildew of sunflower</name>
    <dbReference type="NCBI Taxonomy" id="4781"/>
    <lineage>
        <taxon>Eukaryota</taxon>
        <taxon>Sar</taxon>
        <taxon>Stramenopiles</taxon>
        <taxon>Oomycota</taxon>
        <taxon>Peronosporomycetes</taxon>
        <taxon>Peronosporales</taxon>
        <taxon>Peronosporaceae</taxon>
        <taxon>Plasmopara</taxon>
    </lineage>
</organism>
<evidence type="ECO:0000313" key="1">
    <source>
        <dbReference type="EMBL" id="CEG48008.1"/>
    </source>
</evidence>
<name>A0A0P1B2H0_PLAHL</name>
<dbReference type="AlphaFoldDB" id="A0A0P1B2H0"/>
<reference evidence="2" key="1">
    <citation type="submission" date="2014-09" db="EMBL/GenBank/DDBJ databases">
        <authorList>
            <person name="Sharma Rahul"/>
            <person name="Thines Marco"/>
        </authorList>
    </citation>
    <scope>NUCLEOTIDE SEQUENCE [LARGE SCALE GENOMIC DNA]</scope>
</reference>
<dbReference type="EMBL" id="CCYD01002887">
    <property type="protein sequence ID" value="CEG48008.1"/>
    <property type="molecule type" value="Genomic_DNA"/>
</dbReference>